<name>A0A0G4G2D3_9ALVE</name>
<accession>A0A0G4G2D3</accession>
<reference evidence="1" key="1">
    <citation type="submission" date="2014-11" db="EMBL/GenBank/DDBJ databases">
        <authorList>
            <person name="Otto D Thomas"/>
            <person name="Naeem Raeece"/>
        </authorList>
    </citation>
    <scope>NUCLEOTIDE SEQUENCE</scope>
</reference>
<sequence>MVTDSDALLLAQTFQQGRMPALRVLDLSRNQRLTEVGMVGLFEGVVESEEGLPFLEVLDLSFTKAGGGLGSLGRALASGKLKRLSQIAMRRSGVTTVAIGALEPHVRAGALAGLVSLYFSDNSEVPGEVWGDFLRAVGASERGMPKLRSLDLSARLPGAARVPGAGGVGLRAGLVWGKLKRVSRLNLKYANLTDETVRGLAAAVKAEALVGLIDLNLCGNASVSREAWMKFPQALLESNRGLPELRQLDLSQTQAGAAAPLLGRALLSKKLVQLSRINLRRSSLVAETVRYGALAGLTALSLSGNLNVGEGAWGDFLRALVECEVGQPHLRSLNLSETNAGKESAIAMALLLGRLGRLSNVTCRAPYNFTWTQRILRLLFIVVFRTDDE</sequence>
<dbReference type="SUPFAM" id="SSF52047">
    <property type="entry name" value="RNI-like"/>
    <property type="match status" value="1"/>
</dbReference>
<protein>
    <submittedName>
        <fullName evidence="1">Uncharacterized protein</fullName>
    </submittedName>
</protein>
<dbReference type="InterPro" id="IPR042419">
    <property type="entry name" value="LRC31"/>
</dbReference>
<evidence type="ECO:0000313" key="1">
    <source>
        <dbReference type="EMBL" id="CEM22369.1"/>
    </source>
</evidence>
<dbReference type="PhylomeDB" id="A0A0G4G2D3"/>
<gene>
    <name evidence="1" type="ORF">Cvel_19943</name>
</gene>
<dbReference type="Gene3D" id="3.80.10.10">
    <property type="entry name" value="Ribonuclease Inhibitor"/>
    <property type="match status" value="2"/>
</dbReference>
<proteinExistence type="predicted"/>
<dbReference type="PANTHER" id="PTHR24109">
    <property type="entry name" value="LEUCINE-RICH REPEAT-CONTAINING PROTEIN 31"/>
    <property type="match status" value="1"/>
</dbReference>
<dbReference type="PANTHER" id="PTHR24109:SF3">
    <property type="entry name" value="LEUCINE-RICH REPEAT-CONTAINING PROTEIN 31"/>
    <property type="match status" value="1"/>
</dbReference>
<dbReference type="AlphaFoldDB" id="A0A0G4G2D3"/>
<dbReference type="EMBL" id="CDMZ01000833">
    <property type="protein sequence ID" value="CEM22369.1"/>
    <property type="molecule type" value="Genomic_DNA"/>
</dbReference>
<organism evidence="1">
    <name type="scientific">Chromera velia CCMP2878</name>
    <dbReference type="NCBI Taxonomy" id="1169474"/>
    <lineage>
        <taxon>Eukaryota</taxon>
        <taxon>Sar</taxon>
        <taxon>Alveolata</taxon>
        <taxon>Colpodellida</taxon>
        <taxon>Chromeraceae</taxon>
        <taxon>Chromera</taxon>
    </lineage>
</organism>
<dbReference type="VEuPathDB" id="CryptoDB:Cvel_19943"/>
<dbReference type="InterPro" id="IPR032675">
    <property type="entry name" value="LRR_dom_sf"/>
</dbReference>